<evidence type="ECO:0000256" key="1">
    <source>
        <dbReference type="ARBA" id="ARBA00023125"/>
    </source>
</evidence>
<keyword evidence="1 2" id="KW-0238">DNA-binding</keyword>
<dbReference type="EMBL" id="JAVREN010000032">
    <property type="protein sequence ID" value="MDT0309211.1"/>
    <property type="molecule type" value="Genomic_DNA"/>
</dbReference>
<dbReference type="InterPro" id="IPR036271">
    <property type="entry name" value="Tet_transcr_reg_TetR-rel_C_sf"/>
</dbReference>
<accession>A0ABU2LCA8</accession>
<dbReference type="SUPFAM" id="SSF48498">
    <property type="entry name" value="Tetracyclin repressor-like, C-terminal domain"/>
    <property type="match status" value="1"/>
</dbReference>
<name>A0ABU2LCA8_9ACTN</name>
<comment type="caution">
    <text evidence="4">The sequence shown here is derived from an EMBL/GenBank/DDBJ whole genome shotgun (WGS) entry which is preliminary data.</text>
</comment>
<sequence length="192" mass="20393">MARKPDPGTRDRILDAACRLFDERGVRAVGMQQIIDAGGCGKNLLYREFPSKDELVVAWLERCSQGWPQLLEEAERRAPGDPAEQLATVIGLAVEGISGPGFRGCALRNAHAEFPDPEHPAHRFVVEHYGQRRADLCALAERAGADDPEALADRLSLILDGASANGAILGPTGAAPTATAFARAVIASATEA</sequence>
<reference evidence="5" key="1">
    <citation type="submission" date="2023-07" db="EMBL/GenBank/DDBJ databases">
        <title>30 novel species of actinomycetes from the DSMZ collection.</title>
        <authorList>
            <person name="Nouioui I."/>
        </authorList>
    </citation>
    <scope>NUCLEOTIDE SEQUENCE [LARGE SCALE GENOMIC DNA]</scope>
    <source>
        <strain evidence="5">DSM 44917</strain>
    </source>
</reference>
<organism evidence="4 5">
    <name type="scientific">Streptomyces boetiae</name>
    <dbReference type="NCBI Taxonomy" id="3075541"/>
    <lineage>
        <taxon>Bacteria</taxon>
        <taxon>Bacillati</taxon>
        <taxon>Actinomycetota</taxon>
        <taxon>Actinomycetes</taxon>
        <taxon>Kitasatosporales</taxon>
        <taxon>Streptomycetaceae</taxon>
        <taxon>Streptomyces</taxon>
    </lineage>
</organism>
<dbReference type="PRINTS" id="PR00455">
    <property type="entry name" value="HTHTETR"/>
</dbReference>
<dbReference type="Gene3D" id="1.10.357.10">
    <property type="entry name" value="Tetracycline Repressor, domain 2"/>
    <property type="match status" value="1"/>
</dbReference>
<protein>
    <submittedName>
        <fullName evidence="4">TetR/AcrR family transcriptional regulator</fullName>
    </submittedName>
</protein>
<dbReference type="InterPro" id="IPR001647">
    <property type="entry name" value="HTH_TetR"/>
</dbReference>
<dbReference type="Proteomes" id="UP001183388">
    <property type="component" value="Unassembled WGS sequence"/>
</dbReference>
<gene>
    <name evidence="4" type="ORF">RM780_19910</name>
</gene>
<dbReference type="PROSITE" id="PS50977">
    <property type="entry name" value="HTH_TETR_2"/>
    <property type="match status" value="1"/>
</dbReference>
<feature type="domain" description="HTH tetR-type" evidence="3">
    <location>
        <begin position="7"/>
        <end position="67"/>
    </location>
</feature>
<dbReference type="RefSeq" id="WP_311632163.1">
    <property type="nucleotide sequence ID" value="NZ_JAVREN010000032.1"/>
</dbReference>
<evidence type="ECO:0000256" key="2">
    <source>
        <dbReference type="PROSITE-ProRule" id="PRU00335"/>
    </source>
</evidence>
<evidence type="ECO:0000313" key="4">
    <source>
        <dbReference type="EMBL" id="MDT0309211.1"/>
    </source>
</evidence>
<evidence type="ECO:0000313" key="5">
    <source>
        <dbReference type="Proteomes" id="UP001183388"/>
    </source>
</evidence>
<dbReference type="PANTHER" id="PTHR30055:SF200">
    <property type="entry name" value="HTH-TYPE TRANSCRIPTIONAL REPRESSOR BDCR"/>
    <property type="match status" value="1"/>
</dbReference>
<keyword evidence="5" id="KW-1185">Reference proteome</keyword>
<dbReference type="InterPro" id="IPR050109">
    <property type="entry name" value="HTH-type_TetR-like_transc_reg"/>
</dbReference>
<dbReference type="InterPro" id="IPR009057">
    <property type="entry name" value="Homeodomain-like_sf"/>
</dbReference>
<proteinExistence type="predicted"/>
<feature type="DNA-binding region" description="H-T-H motif" evidence="2">
    <location>
        <begin position="30"/>
        <end position="49"/>
    </location>
</feature>
<dbReference type="SUPFAM" id="SSF46689">
    <property type="entry name" value="Homeodomain-like"/>
    <property type="match status" value="1"/>
</dbReference>
<dbReference type="Pfam" id="PF00440">
    <property type="entry name" value="TetR_N"/>
    <property type="match status" value="1"/>
</dbReference>
<dbReference type="PANTHER" id="PTHR30055">
    <property type="entry name" value="HTH-TYPE TRANSCRIPTIONAL REGULATOR RUTR"/>
    <property type="match status" value="1"/>
</dbReference>
<evidence type="ECO:0000259" key="3">
    <source>
        <dbReference type="PROSITE" id="PS50977"/>
    </source>
</evidence>